<name>A0A226WTU4_CABSO</name>
<accession>A0A226WTU4</accession>
<dbReference type="GO" id="GO:0015473">
    <property type="term" value="F:fimbrial usher porin activity"/>
    <property type="evidence" value="ECO:0007669"/>
    <property type="project" value="InterPro"/>
</dbReference>
<feature type="region of interest" description="Disordered" evidence="1">
    <location>
        <begin position="100"/>
        <end position="121"/>
    </location>
</feature>
<dbReference type="AlphaFoldDB" id="A0A226WTU4"/>
<dbReference type="PANTHER" id="PTHR30451">
    <property type="entry name" value="OUTER MEMBRANE USHER PROTEIN"/>
    <property type="match status" value="1"/>
</dbReference>
<protein>
    <submittedName>
        <fullName evidence="3">Outer membrane usher protein FIMD</fullName>
    </submittedName>
</protein>
<dbReference type="InterPro" id="IPR000015">
    <property type="entry name" value="Fimb_usher"/>
</dbReference>
<feature type="domain" description="PapC-like C-terminal" evidence="2">
    <location>
        <begin position="20"/>
        <end position="79"/>
    </location>
</feature>
<evidence type="ECO:0000256" key="1">
    <source>
        <dbReference type="SAM" id="MobiDB-lite"/>
    </source>
</evidence>
<dbReference type="GO" id="GO:0009279">
    <property type="term" value="C:cell outer membrane"/>
    <property type="evidence" value="ECO:0007669"/>
    <property type="project" value="TreeGrafter"/>
</dbReference>
<evidence type="ECO:0000313" key="4">
    <source>
        <dbReference type="Proteomes" id="UP000214720"/>
    </source>
</evidence>
<comment type="caution">
    <text evidence="3">The sequence shown here is derived from an EMBL/GenBank/DDBJ whole genome shotgun (WGS) entry which is preliminary data.</text>
</comment>
<dbReference type="InterPro" id="IPR043142">
    <property type="entry name" value="PapC-like_C_sf"/>
</dbReference>
<dbReference type="Gene3D" id="2.60.40.2070">
    <property type="match status" value="1"/>
</dbReference>
<dbReference type="Proteomes" id="UP000214720">
    <property type="component" value="Unassembled WGS sequence"/>
</dbReference>
<dbReference type="GO" id="GO:0009297">
    <property type="term" value="P:pilus assembly"/>
    <property type="evidence" value="ECO:0007669"/>
    <property type="project" value="InterPro"/>
</dbReference>
<sequence length="121" mass="12629">MMMKYETVSGRAALIQAPKLGGGALPFGASVEDEQGKSVGVVGQDSRIFARGLEDQGALTVKWGNGPVEQCRIAYTLPKKEAKAYNPGYLSLQSHCVPGSEMQASGESKTAGVKNASTIAP</sequence>
<dbReference type="eggNOG" id="COG3188">
    <property type="taxonomic scope" value="Bacteria"/>
</dbReference>
<gene>
    <name evidence="3" type="ORF">BSU04_31185</name>
</gene>
<proteinExistence type="predicted"/>
<reference evidence="4" key="1">
    <citation type="submission" date="2017-01" db="EMBL/GenBank/DDBJ databases">
        <title>Genome Analysis of Deinococcus marmoris KOPRI26562.</title>
        <authorList>
            <person name="Kim J.H."/>
            <person name="Oh H.-M."/>
        </authorList>
    </citation>
    <scope>NUCLEOTIDE SEQUENCE [LARGE SCALE GENOMIC DNA]</scope>
    <source>
        <strain evidence="4">PAMC 26633</strain>
    </source>
</reference>
<dbReference type="PANTHER" id="PTHR30451:SF20">
    <property type="entry name" value="FIMBRIAE USHER"/>
    <property type="match status" value="1"/>
</dbReference>
<evidence type="ECO:0000259" key="2">
    <source>
        <dbReference type="Pfam" id="PF13953"/>
    </source>
</evidence>
<organism evidence="3 4">
    <name type="scientific">Caballeronia sordidicola</name>
    <name type="common">Burkholderia sordidicola</name>
    <dbReference type="NCBI Taxonomy" id="196367"/>
    <lineage>
        <taxon>Bacteria</taxon>
        <taxon>Pseudomonadati</taxon>
        <taxon>Pseudomonadota</taxon>
        <taxon>Betaproteobacteria</taxon>
        <taxon>Burkholderiales</taxon>
        <taxon>Burkholderiaceae</taxon>
        <taxon>Caballeronia</taxon>
    </lineage>
</organism>
<dbReference type="InterPro" id="IPR025949">
    <property type="entry name" value="PapC-like_C"/>
</dbReference>
<dbReference type="Pfam" id="PF13953">
    <property type="entry name" value="PapC_C"/>
    <property type="match status" value="1"/>
</dbReference>
<dbReference type="EMBL" id="MTHB01000207">
    <property type="protein sequence ID" value="OXC74602.1"/>
    <property type="molecule type" value="Genomic_DNA"/>
</dbReference>
<evidence type="ECO:0000313" key="3">
    <source>
        <dbReference type="EMBL" id="OXC74602.1"/>
    </source>
</evidence>